<dbReference type="EMBL" id="RXOF01000002">
    <property type="protein sequence ID" value="RTQ52523.1"/>
    <property type="molecule type" value="Genomic_DNA"/>
</dbReference>
<protein>
    <submittedName>
        <fullName evidence="3">Uncharacterized protein</fullName>
    </submittedName>
</protein>
<evidence type="ECO:0000259" key="1">
    <source>
        <dbReference type="Pfam" id="PF12081"/>
    </source>
</evidence>
<dbReference type="InterPro" id="IPR022720">
    <property type="entry name" value="Motility-assoc_prot_GldM_N"/>
</dbReference>
<name>A0A431U7P8_9BACT</name>
<evidence type="ECO:0000259" key="2">
    <source>
        <dbReference type="Pfam" id="PF21601"/>
    </source>
</evidence>
<feature type="domain" description="Gliding motility-associated protein GldM N-terminal" evidence="1">
    <location>
        <begin position="16"/>
        <end position="193"/>
    </location>
</feature>
<keyword evidence="4" id="KW-1185">Reference proteome</keyword>
<dbReference type="InterPro" id="IPR048405">
    <property type="entry name" value="GldM_Ig-like-1"/>
</dbReference>
<dbReference type="RefSeq" id="WP_126692179.1">
    <property type="nucleotide sequence ID" value="NZ_RXOF01000002.1"/>
</dbReference>
<dbReference type="Proteomes" id="UP000282184">
    <property type="component" value="Unassembled WGS sequence"/>
</dbReference>
<gene>
    <name evidence="3" type="ORF">EJV47_05790</name>
</gene>
<dbReference type="AlphaFoldDB" id="A0A431U7P8"/>
<evidence type="ECO:0000313" key="3">
    <source>
        <dbReference type="EMBL" id="RTQ52523.1"/>
    </source>
</evidence>
<accession>A0A431U7P8</accession>
<sequence>MTGCQAGPSAAELRRLNLLDKELMLLNEQQAQSHRGMVRHLEIEVAKNRNQAKDIAVLEHGKTVRAQTQRLVDYLRDVRRQLVPAGELPTPEQLADRRAAAQILLTQGRADSLQRRLDRYVDFLTAGLGSDPRLLDQFSFRARRAHGGDQAAGASFGKYYFADASRAAALVELARQESEVLRLEAALLDKLSQQVGSIVDVFDKIGAFASAESNVVGEGETYRAELFLTASASGARPLMSLNGQPLAVGPDGKGRVAFTVPRLPPDQRRQTAYWDGTISVRYHGRDTTFRVRVPYTIVPRR</sequence>
<feature type="domain" description="Gliding motility-associated protein GldM first immunoglobulin-like" evidence="2">
    <location>
        <begin position="202"/>
        <end position="298"/>
    </location>
</feature>
<dbReference type="Pfam" id="PF21601">
    <property type="entry name" value="GldM_2nd"/>
    <property type="match status" value="1"/>
</dbReference>
<comment type="caution">
    <text evidence="3">The sequence shown here is derived from an EMBL/GenBank/DDBJ whole genome shotgun (WGS) entry which is preliminary data.</text>
</comment>
<dbReference type="OrthoDB" id="1490890at2"/>
<dbReference type="Pfam" id="PF12081">
    <property type="entry name" value="GldM_1st"/>
    <property type="match status" value="1"/>
</dbReference>
<reference evidence="3 4" key="1">
    <citation type="submission" date="2018-12" db="EMBL/GenBank/DDBJ databases">
        <title>Hymenobacter gummosus sp. nov., isolated from a spring.</title>
        <authorList>
            <person name="Nie L."/>
        </authorList>
    </citation>
    <scope>NUCLEOTIDE SEQUENCE [LARGE SCALE GENOMIC DNA]</scope>
    <source>
        <strain evidence="3 4">KCTC 52166</strain>
    </source>
</reference>
<evidence type="ECO:0000313" key="4">
    <source>
        <dbReference type="Proteomes" id="UP000282184"/>
    </source>
</evidence>
<organism evidence="3 4">
    <name type="scientific">Hymenobacter gummosus</name>
    <dbReference type="NCBI Taxonomy" id="1776032"/>
    <lineage>
        <taxon>Bacteria</taxon>
        <taxon>Pseudomonadati</taxon>
        <taxon>Bacteroidota</taxon>
        <taxon>Cytophagia</taxon>
        <taxon>Cytophagales</taxon>
        <taxon>Hymenobacteraceae</taxon>
        <taxon>Hymenobacter</taxon>
    </lineage>
</organism>
<proteinExistence type="predicted"/>